<sequence>MITNEVELRRRKKKKEHNSLFIFGPRNKFRLLVIQITESKYFEWFILLAIVSASVIMALDAPLPFHDKSQMNLFADKTELYFFGVFVLEAILKIIGNGFILHENSYLRSIWNIIDFIVIILSILSLPGILPGVSEVNVKGLRVIRVLHPLKFVSGFQSLHVVMTAIARAIVPLLQVLFLIVFVISIYAIIGLEFMADRFHFSCKNKINGSFSLSKDGTYRACDSMINEYFFVHGNECSSNETCSRFTPGVNQGISSFDNIFYSMLTVFQCVTLEGWTDIMYYTQDVMDLVGIIWNTYYVTLILVGSFFMLHLVLGVLSSEFAKEREKVENRQSFFKLREDQQCQKISDFYLEWISKGEDLTIISENTKESQKETSLSSIISNPAVVLSSLNLQLHIKSYHSKSVISFHIKHLRLKLRNFIKRNIFFWFVVAMVSINTFILATYHYKQPIWLTDVQKLAEKTFTVFFILEMLLKVFALSFHGYCKSRFNVFELIVVILSIFDITTKLGAGVSVLQCLRLLRVFKVTKYWSRLRNLVASFMNAVNSILSLLFLLLLYILINALLGMQLFGGKFNTFVRDKSRANFDSFPDSLLAVFQVITGEDWNSVMYSGMLAYGAPNTVLGILVSLYFLLLVVFGNYTLLNVFLAIAVDNLANADILTQDESELENRGMSTSTLSYGAPTVEEETLSVNNVQSKKIEETQAGVNESPFLTSLSDVKPIDLKIKVGGVNNGNNTLTLNSNGRQSSFGNIGDNTLSIDLNRRQSSFGDSNLLPLYFNRRKSSLSSVGKFQLTLADAIESDGKFNLKSVKKYKKNVQKQWLQIVDQNTSSKLNLNVDVIFNKINLKKNTDFYDLNANDKSLDINQNGVGCNGLAESAEEDSIEKKIQSKGFLNMLKVNVAQRKRINMQPPVQNARSLFIFSPTNRFRVLCHKIVYSRYFDPFMVIMIVLSSLVLCIQDPLNDNNPINLITKYCDYGFTFIFGIEVILKVIDDGFILHKGAYIRNPWNKLDALIFVCNLLSVILYSITSHDKSTSAYLRYFTLLRPIKAIQKVKKLKIVFQCMVYSLKNVAFVLIITLLMLFIFACIGVQLFQGKLYHCTDSSKSNEADCRGSYYEFFNSETDNIIKTIKKVNERVWTNDNSNFDNIFDAAITLYICSTEDNWPSTMYRAIDTAVDMNRKVYAAIYFVTFIVLFTFMIINIYIALIILTFQKQGEKEIQGGLDRNQCDCLHFVLNAKPRQRYKPKDENSISFHIWMVVESRPFDYFIMSLIILNCLQMMMKFNGSSQQYKTLMFSLNIGFSIMFSIEVVLKVFAYRWNYFKNLWNLFDLFVILGGFLDIILTLKKTKWLDPSMFRLFRALRAIKLLRKGTNIRIMLWTFLRSIRALPYITGLILLMSYVYAILGMELFAKIELDGSNFHAKNNFRNIYSALLLLFRCSTGENWSSLMYACYNSAKCEKAYFERTGTELCGNTWAAVLYFTTYMFFCMFLLLNLFVAVIMDNFEYLTRDSSILGPHHMDEFVRCWSQFDPQATGRIFHSELYELMCSLQPPVGFGRNCPKIFAYKRLIQMNMPLDPDGTVSFYTTLISLIRLGLDFYTKGNSYEKDKELKKVIKTIWPTMEAKSINKFFPKQTNDNLQLTVGKIYCMKLFVYNYRKSKGQIIESSCIPVATPTVMQRIQAILPNLKNRKLSNLDTSVDSQQEIKVKRNLTFSGTKIQNEYQPSIITKKETSRKHYSLGNLFLVNSTNQNSATISLRSDLLEQ</sequence>
<comment type="subcellular location">
    <subcellularLocation>
        <location evidence="1 15">Membrane</location>
        <topology evidence="1 15">Multi-pass membrane protein</topology>
    </subcellularLocation>
</comment>
<feature type="transmembrane region" description="Helical" evidence="16">
    <location>
        <begin position="463"/>
        <end position="482"/>
    </location>
</feature>
<evidence type="ECO:0000256" key="6">
    <source>
        <dbReference type="ARBA" id="ARBA00022723"/>
    </source>
</evidence>
<feature type="transmembrane region" description="Helical" evidence="16">
    <location>
        <begin position="41"/>
        <end position="59"/>
    </location>
</feature>
<keyword evidence="13" id="KW-0325">Glycoprotein</keyword>
<dbReference type="PRINTS" id="PR00167">
    <property type="entry name" value="CACHANNEL"/>
</dbReference>
<feature type="transmembrane region" description="Helical" evidence="16">
    <location>
        <begin position="1290"/>
        <end position="1313"/>
    </location>
</feature>
<feature type="transmembrane region" description="Helical" evidence="16">
    <location>
        <begin position="1006"/>
        <end position="1024"/>
    </location>
</feature>
<feature type="transmembrane region" description="Helical" evidence="16">
    <location>
        <begin position="972"/>
        <end position="994"/>
    </location>
</feature>
<evidence type="ECO:0000313" key="20">
    <source>
        <dbReference type="Proteomes" id="UP001652625"/>
    </source>
</evidence>
<dbReference type="PANTHER" id="PTHR45628:SF7">
    <property type="entry name" value="VOLTAGE-DEPENDENT CALCIUM CHANNEL TYPE A SUBUNIT ALPHA-1"/>
    <property type="match status" value="1"/>
</dbReference>
<dbReference type="InterPro" id="IPR002077">
    <property type="entry name" value="VDCCAlpha1"/>
</dbReference>
<dbReference type="Gene3D" id="1.10.287.70">
    <property type="match status" value="4"/>
</dbReference>
<keyword evidence="5 16" id="KW-0812">Transmembrane</keyword>
<evidence type="ECO:0000256" key="3">
    <source>
        <dbReference type="ARBA" id="ARBA00022568"/>
    </source>
</evidence>
<protein>
    <submittedName>
        <fullName evidence="21">Voltage-dependent L-type calcium channel subunit alpha-1D isoform X2</fullName>
    </submittedName>
</protein>
<dbReference type="Gene3D" id="1.20.120.350">
    <property type="entry name" value="Voltage-gated potassium channels. Chain C"/>
    <property type="match status" value="4"/>
</dbReference>
<feature type="transmembrane region" description="Helical" evidence="16">
    <location>
        <begin position="1381"/>
        <end position="1399"/>
    </location>
</feature>
<feature type="transmembrane region" description="Helical" evidence="16">
    <location>
        <begin position="1180"/>
        <end position="1204"/>
    </location>
</feature>
<feature type="transmembrane region" description="Helical" evidence="16">
    <location>
        <begin position="80"/>
        <end position="101"/>
    </location>
</feature>
<evidence type="ECO:0000256" key="5">
    <source>
        <dbReference type="ARBA" id="ARBA00022692"/>
    </source>
</evidence>
<comment type="similarity">
    <text evidence="15">Belongs to the calcium channel alpha-1 subunit (TC 1.A.1.11) family.</text>
</comment>
<evidence type="ECO:0000259" key="19">
    <source>
        <dbReference type="Pfam" id="PF16905"/>
    </source>
</evidence>
<organism evidence="20 21">
    <name type="scientific">Hydra vulgaris</name>
    <name type="common">Hydra</name>
    <name type="synonym">Hydra attenuata</name>
    <dbReference type="NCBI Taxonomy" id="6087"/>
    <lineage>
        <taxon>Eukaryota</taxon>
        <taxon>Metazoa</taxon>
        <taxon>Cnidaria</taxon>
        <taxon>Hydrozoa</taxon>
        <taxon>Hydroidolina</taxon>
        <taxon>Anthoathecata</taxon>
        <taxon>Aplanulata</taxon>
        <taxon>Hydridae</taxon>
        <taxon>Hydra</taxon>
    </lineage>
</organism>
<evidence type="ECO:0000256" key="11">
    <source>
        <dbReference type="ARBA" id="ARBA00023065"/>
    </source>
</evidence>
<feature type="transmembrane region" description="Helical" evidence="16">
    <location>
        <begin position="177"/>
        <end position="196"/>
    </location>
</feature>
<dbReference type="GeneID" id="101239935"/>
<feature type="transmembrane region" description="Helical" evidence="16">
    <location>
        <begin position="1066"/>
        <end position="1088"/>
    </location>
</feature>
<feature type="domain" description="Voltage-dependent L-type calcium channel IQ-associated" evidence="19">
    <location>
        <begin position="1515"/>
        <end position="1568"/>
    </location>
</feature>
<dbReference type="InterPro" id="IPR050599">
    <property type="entry name" value="VDCC_alpha-1_subunit"/>
</dbReference>
<dbReference type="Proteomes" id="UP001652625">
    <property type="component" value="Chromosome 02"/>
</dbReference>
<evidence type="ECO:0000256" key="12">
    <source>
        <dbReference type="ARBA" id="ARBA00023136"/>
    </source>
</evidence>
<keyword evidence="6" id="KW-0479">Metal-binding</keyword>
<gene>
    <name evidence="21" type="primary">LOC101239935</name>
</gene>
<feature type="transmembrane region" description="Helical" evidence="16">
    <location>
        <begin position="113"/>
        <end position="131"/>
    </location>
</feature>
<reference evidence="20" key="1">
    <citation type="submission" date="2025-05" db="UniProtKB">
        <authorList>
            <consortium name="RefSeq"/>
        </authorList>
    </citation>
    <scope>NUCLEOTIDE SEQUENCE [LARGE SCALE GENOMIC DNA]</scope>
</reference>
<dbReference type="Gene3D" id="1.10.238.10">
    <property type="entry name" value="EF-hand"/>
    <property type="match status" value="1"/>
</dbReference>
<dbReference type="InterPro" id="IPR014873">
    <property type="entry name" value="VDCC_a1su_IQ"/>
</dbReference>
<accession>A0ABM4BFU4</accession>
<feature type="transmembrane region" description="Helical" evidence="16">
    <location>
        <begin position="297"/>
        <end position="317"/>
    </location>
</feature>
<evidence type="ECO:0000256" key="14">
    <source>
        <dbReference type="ARBA" id="ARBA00023303"/>
    </source>
</evidence>
<keyword evidence="7" id="KW-0677">Repeat</keyword>
<evidence type="ECO:0000256" key="13">
    <source>
        <dbReference type="ARBA" id="ARBA00023180"/>
    </source>
</evidence>
<feature type="transmembrane region" description="Helical" evidence="16">
    <location>
        <begin position="619"/>
        <end position="640"/>
    </location>
</feature>
<keyword evidence="14" id="KW-0407">Ion channel</keyword>
<dbReference type="SUPFAM" id="SSF81324">
    <property type="entry name" value="Voltage-gated potassium channels"/>
    <property type="match status" value="4"/>
</dbReference>
<feature type="domain" description="Voltage-dependent calcium channel alpha-1 subunit IQ" evidence="18">
    <location>
        <begin position="1579"/>
        <end position="1653"/>
    </location>
</feature>
<name>A0ABM4BFU4_HYDVU</name>
<evidence type="ECO:0000256" key="8">
    <source>
        <dbReference type="ARBA" id="ARBA00022837"/>
    </source>
</evidence>
<keyword evidence="8 15" id="KW-0106">Calcium</keyword>
<feature type="transmembrane region" description="Helical" evidence="16">
    <location>
        <begin position="534"/>
        <end position="562"/>
    </location>
</feature>
<feature type="transmembrane region" description="Helical" evidence="16">
    <location>
        <begin position="1319"/>
        <end position="1339"/>
    </location>
</feature>
<dbReference type="InterPro" id="IPR005821">
    <property type="entry name" value="Ion_trans_dom"/>
</dbReference>
<evidence type="ECO:0000313" key="21">
    <source>
        <dbReference type="RefSeq" id="XP_065647841.1"/>
    </source>
</evidence>
<feature type="domain" description="Ion transport" evidence="17">
    <location>
        <begin position="1257"/>
        <end position="1505"/>
    </location>
</feature>
<evidence type="ECO:0000256" key="7">
    <source>
        <dbReference type="ARBA" id="ARBA00022737"/>
    </source>
</evidence>
<dbReference type="Pfam" id="PF00520">
    <property type="entry name" value="Ion_trans"/>
    <property type="match status" value="4"/>
</dbReference>
<evidence type="ECO:0000256" key="9">
    <source>
        <dbReference type="ARBA" id="ARBA00022882"/>
    </source>
</evidence>
<dbReference type="Gene3D" id="6.10.250.2500">
    <property type="match status" value="1"/>
</dbReference>
<feature type="transmembrane region" description="Helical" evidence="16">
    <location>
        <begin position="1261"/>
        <end position="1278"/>
    </location>
</feature>
<proteinExistence type="inferred from homology"/>
<reference evidence="21" key="2">
    <citation type="submission" date="2025-08" db="UniProtKB">
        <authorList>
            <consortium name="RefSeq"/>
        </authorList>
    </citation>
    <scope>IDENTIFICATION</scope>
</reference>
<dbReference type="PANTHER" id="PTHR45628">
    <property type="entry name" value="VOLTAGE-DEPENDENT CALCIUM CHANNEL TYPE A SUBUNIT ALPHA-1"/>
    <property type="match status" value="1"/>
</dbReference>
<evidence type="ECO:0000256" key="2">
    <source>
        <dbReference type="ARBA" id="ARBA00022448"/>
    </source>
</evidence>
<evidence type="ECO:0000256" key="1">
    <source>
        <dbReference type="ARBA" id="ARBA00004141"/>
    </source>
</evidence>
<feature type="domain" description="Ion transport" evidence="17">
    <location>
        <begin position="423"/>
        <end position="654"/>
    </location>
</feature>
<evidence type="ECO:0000259" key="18">
    <source>
        <dbReference type="Pfam" id="PF08763"/>
    </source>
</evidence>
<keyword evidence="9 15" id="KW-0851">Voltage-gated channel</keyword>
<feature type="transmembrane region" description="Helical" evidence="16">
    <location>
        <begin position="1471"/>
        <end position="1495"/>
    </location>
</feature>
<keyword evidence="10 16" id="KW-1133">Transmembrane helix</keyword>
<dbReference type="Pfam" id="PF16905">
    <property type="entry name" value="GPHH"/>
    <property type="match status" value="1"/>
</dbReference>
<evidence type="ECO:0000256" key="10">
    <source>
        <dbReference type="ARBA" id="ARBA00022989"/>
    </source>
</evidence>
<keyword evidence="4 15" id="KW-0107">Calcium channel</keyword>
<feature type="transmembrane region" description="Helical" evidence="16">
    <location>
        <begin position="424"/>
        <end position="443"/>
    </location>
</feature>
<feature type="transmembrane region" description="Helical" evidence="16">
    <location>
        <begin position="939"/>
        <end position="957"/>
    </location>
</feature>
<keyword evidence="2" id="KW-0813">Transport</keyword>
<feature type="domain" description="Ion transport" evidence="17">
    <location>
        <begin position="933"/>
        <end position="1212"/>
    </location>
</feature>
<dbReference type="Pfam" id="PF08763">
    <property type="entry name" value="Ca_chan_IQ"/>
    <property type="match status" value="1"/>
</dbReference>
<dbReference type="RefSeq" id="XP_065647841.1">
    <property type="nucleotide sequence ID" value="XM_065791769.1"/>
</dbReference>
<evidence type="ECO:0000256" key="16">
    <source>
        <dbReference type="SAM" id="Phobius"/>
    </source>
</evidence>
<evidence type="ECO:0000256" key="4">
    <source>
        <dbReference type="ARBA" id="ARBA00022673"/>
    </source>
</evidence>
<feature type="domain" description="Ion transport" evidence="17">
    <location>
        <begin position="39"/>
        <end position="327"/>
    </location>
</feature>
<dbReference type="InterPro" id="IPR027359">
    <property type="entry name" value="Volt_channel_dom_sf"/>
</dbReference>
<evidence type="ECO:0000259" key="17">
    <source>
        <dbReference type="Pfam" id="PF00520"/>
    </source>
</evidence>
<dbReference type="InterPro" id="IPR031649">
    <property type="entry name" value="GPHH_dom"/>
</dbReference>
<evidence type="ECO:0000256" key="15">
    <source>
        <dbReference type="RuleBase" id="RU003808"/>
    </source>
</evidence>
<keyword evidence="20" id="KW-1185">Reference proteome</keyword>
<feature type="transmembrane region" description="Helical" evidence="16">
    <location>
        <begin position="260"/>
        <end position="277"/>
    </location>
</feature>
<keyword evidence="11" id="KW-0406">Ion transport</keyword>
<keyword evidence="3 15" id="KW-0109">Calcium transport</keyword>
<keyword evidence="12 16" id="KW-0472">Membrane</keyword>